<dbReference type="AlphaFoldDB" id="A0A101P1F9"/>
<accession>A0A101P1F9</accession>
<name>A0A101P1F9_9ACTN</name>
<dbReference type="Proteomes" id="UP000053127">
    <property type="component" value="Unassembled WGS sequence"/>
</dbReference>
<evidence type="ECO:0000313" key="2">
    <source>
        <dbReference type="Proteomes" id="UP000053127"/>
    </source>
</evidence>
<comment type="caution">
    <text evidence="1">The sequence shown here is derived from an EMBL/GenBank/DDBJ whole genome shotgun (WGS) entry which is preliminary data.</text>
</comment>
<sequence length="152" mass="16554">MGRYVRTPEKAAEDAAIADHWAQGSHSYTETAKHFGISKWAAMSAVRRAVREVVQEAGEEALRVHLDRMEYLFAKATEVIEADHVIVSHGRIVVGDDGNPLRDHAPVIAAINSARQCLESVQSLTGMKKPAKVEHSGGVTYQLVGVDPQDLA</sequence>
<proteinExistence type="predicted"/>
<organism evidence="1 2">
    <name type="scientific">Streptomyces yokosukanensis</name>
    <dbReference type="NCBI Taxonomy" id="67386"/>
    <lineage>
        <taxon>Bacteria</taxon>
        <taxon>Bacillati</taxon>
        <taxon>Actinomycetota</taxon>
        <taxon>Actinomycetes</taxon>
        <taxon>Kitasatosporales</taxon>
        <taxon>Streptomycetaceae</taxon>
        <taxon>Streptomyces</taxon>
    </lineage>
</organism>
<keyword evidence="2" id="KW-1185">Reference proteome</keyword>
<protein>
    <submittedName>
        <fullName evidence="1">Uncharacterized protein</fullName>
    </submittedName>
</protein>
<reference evidence="1 2" key="1">
    <citation type="submission" date="2015-10" db="EMBL/GenBank/DDBJ databases">
        <title>Draft genome sequence of Streptomyces yokosukanensis DSM 40224, type strain for the species Streptomyces yokosukanensis.</title>
        <authorList>
            <person name="Ruckert C."/>
            <person name="Winkler A."/>
            <person name="Kalinowski J."/>
            <person name="Kampfer P."/>
            <person name="Glaeser S."/>
        </authorList>
    </citation>
    <scope>NUCLEOTIDE SEQUENCE [LARGE SCALE GENOMIC DNA]</scope>
    <source>
        <strain evidence="1 2">DSM 40224</strain>
    </source>
</reference>
<dbReference type="EMBL" id="LMWN01000035">
    <property type="protein sequence ID" value="KUN03156.1"/>
    <property type="molecule type" value="Genomic_DNA"/>
</dbReference>
<gene>
    <name evidence="1" type="ORF">AQI95_24680</name>
</gene>
<evidence type="ECO:0000313" key="1">
    <source>
        <dbReference type="EMBL" id="KUN03156.1"/>
    </source>
</evidence>
<dbReference type="STRING" id="67386.AQI95_24680"/>